<feature type="transmembrane region" description="Helical" evidence="6">
    <location>
        <begin position="424"/>
        <end position="450"/>
    </location>
</feature>
<evidence type="ECO:0000313" key="7">
    <source>
        <dbReference type="EMBL" id="KIZ07437.1"/>
    </source>
</evidence>
<evidence type="ECO:0000256" key="4">
    <source>
        <dbReference type="ARBA" id="ARBA00022989"/>
    </source>
</evidence>
<dbReference type="GO" id="GO:0016020">
    <property type="term" value="C:membrane"/>
    <property type="evidence" value="ECO:0007669"/>
    <property type="project" value="UniProtKB-SubCell"/>
</dbReference>
<evidence type="ECO:0000256" key="2">
    <source>
        <dbReference type="ARBA" id="ARBA00010199"/>
    </source>
</evidence>
<evidence type="ECO:0000313" key="8">
    <source>
        <dbReference type="Proteomes" id="UP000054498"/>
    </source>
</evidence>
<dbReference type="KEGG" id="mng:MNEG_0511"/>
<sequence>MALRRTYVHLNAVQQSIVPLPPFLYAPPAESLLTTADTAAVLHAEGVSNGAPGRSGSIDADLDFAVEAAAEAAALAVTPATSPGAAAAASASAAANASADAKGASVASAQDGSFLAVLGRVAALALPLMVQNVAGYSISIIGAVFIGRLGPLLLSASVLANSLYNCTGLSIAIGLSAGLETLCGQAYGAGNYKALGLLLQRALAICAAACVPIALLWLGSNSVLLAMGQEPAISALASRYLIFCIPCLFLSICTECLRRYLQSQRDVRPAMIMAATATAAAPLLFWAAINRAGWGLDGAALAFIACQTIQLTGLAAFAVARARRLEGDPRQTWGGFSGEAFQKWGEYLHYGVPAALMICCEWWAYEVAILWAGLLPDAALSLSTMGICLSLNAFVYMLPLGLASSVNTSVANALGGGDGARARAVFLSGLGLAVALQAAIVTGVSFGWGGLERGWSEAGRAGALRVVADREAACALIAIDGVIATLSGVLRGSGRQKLGAAINFAGYWAVGLPLSWLLAFPLGMGERGLWMGIAAGAALQLAVQVFLLSRWDWGKEAARVQRRMAEAAARGLPPPELAGAH</sequence>
<dbReference type="RefSeq" id="XP_013906456.1">
    <property type="nucleotide sequence ID" value="XM_014051002.1"/>
</dbReference>
<dbReference type="PANTHER" id="PTHR11206">
    <property type="entry name" value="MULTIDRUG RESISTANCE PROTEIN"/>
    <property type="match status" value="1"/>
</dbReference>
<dbReference type="InterPro" id="IPR045069">
    <property type="entry name" value="MATE_euk"/>
</dbReference>
<dbReference type="Proteomes" id="UP000054498">
    <property type="component" value="Unassembled WGS sequence"/>
</dbReference>
<dbReference type="GeneID" id="25726629"/>
<feature type="transmembrane region" description="Helical" evidence="6">
    <location>
        <begin position="347"/>
        <end position="372"/>
    </location>
</feature>
<feature type="transmembrane region" description="Helical" evidence="6">
    <location>
        <begin position="470"/>
        <end position="490"/>
    </location>
</feature>
<keyword evidence="5 6" id="KW-0472">Membrane</keyword>
<feature type="transmembrane region" description="Helical" evidence="6">
    <location>
        <begin position="378"/>
        <end position="403"/>
    </location>
</feature>
<dbReference type="CDD" id="cd13132">
    <property type="entry name" value="MATE_eukaryotic"/>
    <property type="match status" value="1"/>
</dbReference>
<gene>
    <name evidence="7" type="ORF">MNEG_0511</name>
</gene>
<evidence type="ECO:0000256" key="1">
    <source>
        <dbReference type="ARBA" id="ARBA00004141"/>
    </source>
</evidence>
<dbReference type="STRING" id="145388.A0A0D2N556"/>
<name>A0A0D2N556_9CHLO</name>
<keyword evidence="8" id="KW-1185">Reference proteome</keyword>
<dbReference type="GO" id="GO:0042910">
    <property type="term" value="F:xenobiotic transmembrane transporter activity"/>
    <property type="evidence" value="ECO:0007669"/>
    <property type="project" value="InterPro"/>
</dbReference>
<evidence type="ECO:0000256" key="3">
    <source>
        <dbReference type="ARBA" id="ARBA00022692"/>
    </source>
</evidence>
<keyword evidence="3 6" id="KW-0812">Transmembrane</keyword>
<feature type="transmembrane region" description="Helical" evidence="6">
    <location>
        <begin position="270"/>
        <end position="289"/>
    </location>
</feature>
<dbReference type="InterPro" id="IPR002528">
    <property type="entry name" value="MATE_fam"/>
</dbReference>
<dbReference type="OrthoDB" id="2126698at2759"/>
<reference evidence="7 8" key="1">
    <citation type="journal article" date="2013" name="BMC Genomics">
        <title>Reconstruction of the lipid metabolism for the microalga Monoraphidium neglectum from its genome sequence reveals characteristics suitable for biofuel production.</title>
        <authorList>
            <person name="Bogen C."/>
            <person name="Al-Dilaimi A."/>
            <person name="Albersmeier A."/>
            <person name="Wichmann J."/>
            <person name="Grundmann M."/>
            <person name="Rupp O."/>
            <person name="Lauersen K.J."/>
            <person name="Blifernez-Klassen O."/>
            <person name="Kalinowski J."/>
            <person name="Goesmann A."/>
            <person name="Mussgnug J.H."/>
            <person name="Kruse O."/>
        </authorList>
    </citation>
    <scope>NUCLEOTIDE SEQUENCE [LARGE SCALE GENOMIC DNA]</scope>
    <source>
        <strain evidence="7 8">SAG 48.87</strain>
    </source>
</reference>
<dbReference type="Pfam" id="PF01554">
    <property type="entry name" value="MatE"/>
    <property type="match status" value="2"/>
</dbReference>
<evidence type="ECO:0000256" key="5">
    <source>
        <dbReference type="ARBA" id="ARBA00023136"/>
    </source>
</evidence>
<dbReference type="EMBL" id="KK100261">
    <property type="protein sequence ID" value="KIZ07437.1"/>
    <property type="molecule type" value="Genomic_DNA"/>
</dbReference>
<feature type="transmembrane region" description="Helical" evidence="6">
    <location>
        <begin position="529"/>
        <end position="549"/>
    </location>
</feature>
<dbReference type="GO" id="GO:1990961">
    <property type="term" value="P:xenobiotic detoxification by transmembrane export across the plasma membrane"/>
    <property type="evidence" value="ECO:0007669"/>
    <property type="project" value="InterPro"/>
</dbReference>
<dbReference type="AlphaFoldDB" id="A0A0D2N556"/>
<protein>
    <recommendedName>
        <fullName evidence="6">Protein DETOXIFICATION</fullName>
    </recommendedName>
    <alternativeName>
        <fullName evidence="6">Multidrug and toxic compound extrusion protein</fullName>
    </alternativeName>
</protein>
<keyword evidence="4 6" id="KW-1133">Transmembrane helix</keyword>
<dbReference type="NCBIfam" id="TIGR00797">
    <property type="entry name" value="matE"/>
    <property type="match status" value="1"/>
</dbReference>
<feature type="transmembrane region" description="Helical" evidence="6">
    <location>
        <begin position="202"/>
        <end position="220"/>
    </location>
</feature>
<organism evidence="7 8">
    <name type="scientific">Monoraphidium neglectum</name>
    <dbReference type="NCBI Taxonomy" id="145388"/>
    <lineage>
        <taxon>Eukaryota</taxon>
        <taxon>Viridiplantae</taxon>
        <taxon>Chlorophyta</taxon>
        <taxon>core chlorophytes</taxon>
        <taxon>Chlorophyceae</taxon>
        <taxon>CS clade</taxon>
        <taxon>Sphaeropleales</taxon>
        <taxon>Selenastraceae</taxon>
        <taxon>Monoraphidium</taxon>
    </lineage>
</organism>
<feature type="transmembrane region" description="Helical" evidence="6">
    <location>
        <begin position="502"/>
        <end position="523"/>
    </location>
</feature>
<dbReference type="GO" id="GO:0015297">
    <property type="term" value="F:antiporter activity"/>
    <property type="evidence" value="ECO:0007669"/>
    <property type="project" value="InterPro"/>
</dbReference>
<accession>A0A0D2N556</accession>
<feature type="transmembrane region" description="Helical" evidence="6">
    <location>
        <begin position="240"/>
        <end position="258"/>
    </location>
</feature>
<evidence type="ECO:0000256" key="6">
    <source>
        <dbReference type="RuleBase" id="RU004914"/>
    </source>
</evidence>
<proteinExistence type="inferred from homology"/>
<comment type="similarity">
    <text evidence="2 6">Belongs to the multi antimicrobial extrusion (MATE) (TC 2.A.66.1) family.</text>
</comment>
<feature type="transmembrane region" description="Helical" evidence="6">
    <location>
        <begin position="301"/>
        <end position="320"/>
    </location>
</feature>
<comment type="subcellular location">
    <subcellularLocation>
        <location evidence="1">Membrane</location>
        <topology evidence="1">Multi-pass membrane protein</topology>
    </subcellularLocation>
</comment>